<dbReference type="InterPro" id="IPR038765">
    <property type="entry name" value="Papain-like_cys_pep_sf"/>
</dbReference>
<feature type="signal peptide" evidence="7">
    <location>
        <begin position="1"/>
        <end position="21"/>
    </location>
</feature>
<dbReference type="PANTHER" id="PTHR12411">
    <property type="entry name" value="CYSTEINE PROTEASE FAMILY C1-RELATED"/>
    <property type="match status" value="1"/>
</dbReference>
<protein>
    <submittedName>
        <fullName evidence="10">(wild Malaysian banana) hypothetical protein</fullName>
    </submittedName>
</protein>
<evidence type="ECO:0000256" key="2">
    <source>
        <dbReference type="ARBA" id="ARBA00022670"/>
    </source>
</evidence>
<evidence type="ECO:0000256" key="4">
    <source>
        <dbReference type="ARBA" id="ARBA00022801"/>
    </source>
</evidence>
<dbReference type="Pfam" id="PF08246">
    <property type="entry name" value="Inhibitor_I29"/>
    <property type="match status" value="1"/>
</dbReference>
<dbReference type="InterPro" id="IPR000169">
    <property type="entry name" value="Pept_cys_AS"/>
</dbReference>
<proteinExistence type="inferred from homology"/>
<evidence type="ECO:0000259" key="8">
    <source>
        <dbReference type="SMART" id="SM00645"/>
    </source>
</evidence>
<gene>
    <name evidence="10" type="ORF">GSMUA_345770.1</name>
</gene>
<sequence length="503" mass="56768">LFAAVLVALALAMGTSIPITGDDIASEEKLWDLYVRWQSHHGVSRSVDEKRIRFDVFKENANYVFASNKKAKPYKLSLNKFGDTAREEFKRTYAGTRIRRRSTLRGSANLKGYFLYKNVTNVTPTVDWRQKGAVTAIKDQGKCGSCWAFSTVVSVEGINQINTNELISLSEQQLVDCDTNTNKGCDGGMMDDAFDFIERNGGITTEENYPYVARQEQCKVKRERSPAVVIDGYEDVPVNDEDALLRAVANQPVSVAIEASGQDFQFYSEAVFTGSCGTELDHGVANVGYGTSKDGMKYWIVKNSWGPEWGEEGSYRTSLGSRNNNIGTCGTTEICTDFDLKTLRRSDNVFTLRVGIGEQIGGLRMVLERSAPMPRQVMPPFPKPDSLSLDSVDDSFRAQLFMVNCHLYEFQHEFHKSWGEAREIQDKPVPLNFRLPALETYDDSSDPMKHVVAFRAQMALYDTFDALMCKAFPTTFRRPTRMWFSRLQLTSILSFDQLAREFK</sequence>
<dbReference type="InterPro" id="IPR013128">
    <property type="entry name" value="Peptidase_C1A"/>
</dbReference>
<dbReference type="GO" id="GO:0006508">
    <property type="term" value="P:proteolysis"/>
    <property type="evidence" value="ECO:0007669"/>
    <property type="project" value="UniProtKB-KW"/>
</dbReference>
<evidence type="ECO:0000256" key="5">
    <source>
        <dbReference type="ARBA" id="ARBA00022807"/>
    </source>
</evidence>
<organism evidence="10">
    <name type="scientific">Musa acuminata subsp. malaccensis</name>
    <name type="common">Wild banana</name>
    <name type="synonym">Musa malaccensis</name>
    <dbReference type="NCBI Taxonomy" id="214687"/>
    <lineage>
        <taxon>Eukaryota</taxon>
        <taxon>Viridiplantae</taxon>
        <taxon>Streptophyta</taxon>
        <taxon>Embryophyta</taxon>
        <taxon>Tracheophyta</taxon>
        <taxon>Spermatophyta</taxon>
        <taxon>Magnoliopsida</taxon>
        <taxon>Liliopsida</taxon>
        <taxon>Zingiberales</taxon>
        <taxon>Musaceae</taxon>
        <taxon>Musa</taxon>
    </lineage>
</organism>
<dbReference type="PROSITE" id="PS00139">
    <property type="entry name" value="THIOL_PROTEASE_CYS"/>
    <property type="match status" value="1"/>
</dbReference>
<keyword evidence="4" id="KW-0378">Hydrolase</keyword>
<feature type="domain" description="Peptidase C1A papain C-terminal" evidence="8">
    <location>
        <begin position="122"/>
        <end position="340"/>
    </location>
</feature>
<dbReference type="Pfam" id="PF00112">
    <property type="entry name" value="Peptidase_C1"/>
    <property type="match status" value="1"/>
</dbReference>
<dbReference type="AlphaFoldDB" id="A0A8D6ZLN0"/>
<dbReference type="InterPro" id="IPR039417">
    <property type="entry name" value="Peptidase_C1A_papain-like"/>
</dbReference>
<evidence type="ECO:0000256" key="6">
    <source>
        <dbReference type="ARBA" id="ARBA00023157"/>
    </source>
</evidence>
<feature type="non-terminal residue" evidence="10">
    <location>
        <position position="503"/>
    </location>
</feature>
<accession>A0A8D6ZLN0</accession>
<dbReference type="SMART" id="SM00645">
    <property type="entry name" value="Pept_C1"/>
    <property type="match status" value="1"/>
</dbReference>
<evidence type="ECO:0000256" key="1">
    <source>
        <dbReference type="ARBA" id="ARBA00008455"/>
    </source>
</evidence>
<dbReference type="FunFam" id="3.90.70.10:FF:000023">
    <property type="entry name" value="Senescence-specific cysteine protease SAG39"/>
    <property type="match status" value="1"/>
</dbReference>
<keyword evidence="6" id="KW-1015">Disulfide bond</keyword>
<dbReference type="PRINTS" id="PR00705">
    <property type="entry name" value="PAPAIN"/>
</dbReference>
<keyword evidence="2" id="KW-0645">Protease</keyword>
<feature type="chain" id="PRO_5034591372" evidence="7">
    <location>
        <begin position="22"/>
        <end position="503"/>
    </location>
</feature>
<dbReference type="EMBL" id="HG996472">
    <property type="protein sequence ID" value="CAG1831323.1"/>
    <property type="molecule type" value="Genomic_DNA"/>
</dbReference>
<evidence type="ECO:0000256" key="7">
    <source>
        <dbReference type="SAM" id="SignalP"/>
    </source>
</evidence>
<dbReference type="SMART" id="SM00848">
    <property type="entry name" value="Inhibitor_I29"/>
    <property type="match status" value="1"/>
</dbReference>
<comment type="similarity">
    <text evidence="1">Belongs to the peptidase C1 family.</text>
</comment>
<dbReference type="InterPro" id="IPR013201">
    <property type="entry name" value="Prot_inhib_I29"/>
</dbReference>
<evidence type="ECO:0000256" key="3">
    <source>
        <dbReference type="ARBA" id="ARBA00022729"/>
    </source>
</evidence>
<dbReference type="Gene3D" id="3.90.70.10">
    <property type="entry name" value="Cysteine proteinases"/>
    <property type="match status" value="1"/>
</dbReference>
<evidence type="ECO:0000259" key="9">
    <source>
        <dbReference type="SMART" id="SM00848"/>
    </source>
</evidence>
<keyword evidence="5" id="KW-0788">Thiol protease</keyword>
<dbReference type="SUPFAM" id="SSF54001">
    <property type="entry name" value="Cysteine proteinases"/>
    <property type="match status" value="1"/>
</dbReference>
<dbReference type="GO" id="GO:0008234">
    <property type="term" value="F:cysteine-type peptidase activity"/>
    <property type="evidence" value="ECO:0007669"/>
    <property type="project" value="UniProtKB-KW"/>
</dbReference>
<keyword evidence="3 7" id="KW-0732">Signal</keyword>
<evidence type="ECO:0000313" key="10">
    <source>
        <dbReference type="EMBL" id="CAG1831323.1"/>
    </source>
</evidence>
<dbReference type="CDD" id="cd02248">
    <property type="entry name" value="Peptidase_C1A"/>
    <property type="match status" value="1"/>
</dbReference>
<reference evidence="10" key="1">
    <citation type="submission" date="2021-03" db="EMBL/GenBank/DDBJ databases">
        <authorList>
            <consortium name="Genoscope - CEA"/>
            <person name="William W."/>
        </authorList>
    </citation>
    <scope>NUCLEOTIDE SEQUENCE</scope>
    <source>
        <strain evidence="10">Doubled-haploid Pahang</strain>
    </source>
</reference>
<dbReference type="InterPro" id="IPR000668">
    <property type="entry name" value="Peptidase_C1A_C"/>
</dbReference>
<feature type="domain" description="Cathepsin propeptide inhibitor" evidence="9">
    <location>
        <begin position="34"/>
        <end position="89"/>
    </location>
</feature>
<name>A0A8D6ZLN0_MUSAM</name>